<dbReference type="GO" id="GO:0016020">
    <property type="term" value="C:membrane"/>
    <property type="evidence" value="ECO:0007669"/>
    <property type="project" value="InterPro"/>
</dbReference>
<dbReference type="Pfam" id="PF04464">
    <property type="entry name" value="Glyphos_transf"/>
    <property type="match status" value="1"/>
</dbReference>
<proteinExistence type="predicted"/>
<dbReference type="OrthoDB" id="7806295at2"/>
<dbReference type="InterPro" id="IPR043148">
    <property type="entry name" value="TagF_C"/>
</dbReference>
<evidence type="ECO:0000313" key="1">
    <source>
        <dbReference type="EMBL" id="RIY32867.1"/>
    </source>
</evidence>
<protein>
    <recommendedName>
        <fullName evidence="3">CDP-glycerol:poly(Glycerophosphate) glycerophosphotransferase</fullName>
    </recommendedName>
</protein>
<dbReference type="Gene3D" id="3.40.50.12580">
    <property type="match status" value="1"/>
</dbReference>
<evidence type="ECO:0008006" key="3">
    <source>
        <dbReference type="Google" id="ProtNLM"/>
    </source>
</evidence>
<organism evidence="1 2">
    <name type="scientific">Psittacicella hinzii</name>
    <dbReference type="NCBI Taxonomy" id="2028575"/>
    <lineage>
        <taxon>Bacteria</taxon>
        <taxon>Pseudomonadati</taxon>
        <taxon>Pseudomonadota</taxon>
        <taxon>Gammaproteobacteria</taxon>
        <taxon>Pasteurellales</taxon>
        <taxon>Psittacicellaceae</taxon>
        <taxon>Psittacicella</taxon>
    </lineage>
</organism>
<dbReference type="AlphaFoldDB" id="A0A3A1Y9S3"/>
<dbReference type="InterPro" id="IPR007554">
    <property type="entry name" value="Glycerophosphate_synth"/>
</dbReference>
<gene>
    <name evidence="1" type="ORF">CKF54_04015</name>
</gene>
<dbReference type="GO" id="GO:0047355">
    <property type="term" value="F:CDP-glycerol glycerophosphotransferase activity"/>
    <property type="evidence" value="ECO:0007669"/>
    <property type="project" value="InterPro"/>
</dbReference>
<evidence type="ECO:0000313" key="2">
    <source>
        <dbReference type="Proteomes" id="UP000265691"/>
    </source>
</evidence>
<dbReference type="Proteomes" id="UP000265691">
    <property type="component" value="Unassembled WGS sequence"/>
</dbReference>
<name>A0A3A1Y9S3_9GAMM</name>
<reference evidence="1 2" key="1">
    <citation type="submission" date="2017-08" db="EMBL/GenBank/DDBJ databases">
        <title>Reclassification of Bisgaard taxon 37 and 44.</title>
        <authorList>
            <person name="Christensen H."/>
        </authorList>
    </citation>
    <scope>NUCLEOTIDE SEQUENCE [LARGE SCALE GENOMIC DNA]</scope>
    <source>
        <strain evidence="1 2">B96_3</strain>
    </source>
</reference>
<sequence length="420" mass="47795">MSKLTKLFKNPSLFFKDAVKNLNTRLQSSNSSTNGKASGKAKSAKAKKVADTFLTHNLNPYKNVNFVVHTGENCVSGAAHLSQWIPYLCQSGYDFIVMVRNVELFKWVAKEYPYISVAYTKKIDDIENLFNSLPYLKAVLYLSNTGNLIHSLRFNKYEHIFLGHGDSDKTSSAQKFFRVYDQIWTAGQAHIDRFENAGFNISNVEFVKVGRPQLFNVIKQTEAPWTERPNKILYLPTWEGVFEETNYSSINFSKDIIASITKEFNVPVVTKFHPSSGIRNPLLKNISSDVRAVLLDEGVDTLIVDKDLPVEDITINSNIFICDISGVVSECIAANGPIFVFVPQDRDIRIAPSKMSYDYYAYTFSNLEELLAQLREVLNGNDYKAERREEARNYLIGKEQTLNREFYKKLEESVSATDKN</sequence>
<keyword evidence="2" id="KW-1185">Reference proteome</keyword>
<accession>A0A3A1Y9S3</accession>
<dbReference type="EMBL" id="NRHC01000043">
    <property type="protein sequence ID" value="RIY32867.1"/>
    <property type="molecule type" value="Genomic_DNA"/>
</dbReference>
<dbReference type="RefSeq" id="WP_119525021.1">
    <property type="nucleotide sequence ID" value="NZ_NRHC01000043.1"/>
</dbReference>
<dbReference type="SUPFAM" id="SSF53756">
    <property type="entry name" value="UDP-Glycosyltransferase/glycogen phosphorylase"/>
    <property type="match status" value="1"/>
</dbReference>
<comment type="caution">
    <text evidence="1">The sequence shown here is derived from an EMBL/GenBank/DDBJ whole genome shotgun (WGS) entry which is preliminary data.</text>
</comment>